<dbReference type="InterPro" id="IPR029346">
    <property type="entry name" value="USP_C"/>
</dbReference>
<dbReference type="InterPro" id="IPR050164">
    <property type="entry name" value="Peptidase_C19"/>
</dbReference>
<protein>
    <recommendedName>
        <fullName evidence="3">ubiquitinyl hydrolase 1</fullName>
        <ecNumber evidence="3">3.4.19.12</ecNumber>
    </recommendedName>
</protein>
<organism evidence="9 10">
    <name type="scientific">Aphanomyces euteiches</name>
    <dbReference type="NCBI Taxonomy" id="100861"/>
    <lineage>
        <taxon>Eukaryota</taxon>
        <taxon>Sar</taxon>
        <taxon>Stramenopiles</taxon>
        <taxon>Oomycota</taxon>
        <taxon>Saprolegniomycetes</taxon>
        <taxon>Saprolegniales</taxon>
        <taxon>Verrucalvaceae</taxon>
        <taxon>Aphanomyces</taxon>
    </lineage>
</organism>
<dbReference type="InterPro" id="IPR024729">
    <property type="entry name" value="USP7_ICP0-binding_dom"/>
</dbReference>
<evidence type="ECO:0000256" key="3">
    <source>
        <dbReference type="ARBA" id="ARBA00012759"/>
    </source>
</evidence>
<evidence type="ECO:0000313" key="10">
    <source>
        <dbReference type="Proteomes" id="UP000481153"/>
    </source>
</evidence>
<comment type="catalytic activity">
    <reaction evidence="1">
        <text>Thiol-dependent hydrolysis of ester, thioester, amide, peptide and isopeptide bonds formed by the C-terminal Gly of ubiquitin (a 76-residue protein attached to proteins as an intracellular targeting signal).</text>
        <dbReference type="EC" id="3.4.19.12"/>
    </reaction>
</comment>
<keyword evidence="10" id="KW-1185">Reference proteome</keyword>
<evidence type="ECO:0000256" key="2">
    <source>
        <dbReference type="ARBA" id="ARBA00009085"/>
    </source>
</evidence>
<gene>
    <name evidence="9" type="ORF">Ae201684_012493</name>
</gene>
<dbReference type="Gene3D" id="3.10.20.90">
    <property type="entry name" value="Phosphatidylinositol 3-kinase Catalytic Subunit, Chain A, domain 1"/>
    <property type="match status" value="2"/>
</dbReference>
<dbReference type="CDD" id="cd02659">
    <property type="entry name" value="peptidase_C19C"/>
    <property type="match status" value="1"/>
</dbReference>
<sequence length="1155" mass="130351">MKRQTPAVIGNDDPAPEGETPWCEVSMSGYVGGTMEESVIDQLFNKWTFECYHDHTSGDVVLKVTRPENPTGPMMVYAALLNGALSTSGNLYVSASLDEEDPTFVKITHMSMLMEPNNPFVDSRHGTIEVKVAVYEGTLEDMPSKRVKIGSPTSVGYKNPMESELSLLNDPLEPDHLSDKPSLIDLTMNINYDSKQATGMVGLKNQGATCYVNSLLQTLFYLRPFRKAVYDTPTADDDSTNSVALALQRVFYRLQTAEKAVSTKELTKAFGWSHMDAFTQHDVQELYRILCDRLEEKMKKTTVDGVIQQLFEGKVNSFISCVNVDCTSSREESFYDLQLDVKGCENLDESFAKYVEVEMLDGDNQYDAKGFGKQDAKKGLSFVSFPPILNIQLKRFEYDPLRDGMVKVHDRFEFPKELNLEKYVHSNGASARYHLHSILVHSGDVHGGHYYVYIRPQESFQSPDSQWFKFDDDIITSVEEEAVMESGFGSKVAASSFSSAYMLVYVQTGSWTECDVPMSLLERFQAEEIAVRRRKRLAQREHLFLQVRLATDDSVARLKRITRTTDFAFFPKGTKPAPQLVKMKVLKTNTIREFYGQVHLETGVPINNMRLWKMATRENQTTRPDEPLDNYPLETSCAQILEEDPHSKSVALFLEILQDGRADHIGTIKKFTLQDFDPVMTSPMPSPEELDDESPPQLHPLAAEAATFREALPPPTDTMLLFIKQYDPTMPAMGDRLSYVGNMLVLGASLVSEVIARIHSHVDLGDKAIDLYEEVQPESINLLEPSHSLLESELQHGDMLIYQTTPTSSDEEAYATVPLYFDYLLNRTEVTFRPLQSPKDDEKSTTLPCLLTYTYDTVLATLANHLHVDPLHLRLYQHSSIHEGPKPAPLRHSRYSGDKYTTLRSLVVEYGESSRPSPNATIYYEILPVSIIEMELKIKWVLHLSPYEPAFGGTEKMEVLLDPTNTVADVLSIVQKKWNCPHPLKLVLTRDRSTILSFASPLAAVSTVPSSTSAPLLVESIPPEKSKTSASLGVLGCMQFFTNGDEWITTHSTPCCIELFVDDTFASIRARLQRRMGVADEVFSKWRLAAIFENKSIALEKEPGDMNIERVVDWLEKQQLRMDMSFLGLEHTPPVVKSDHRLRRHEQGIKIRSSS</sequence>
<dbReference type="Proteomes" id="UP000481153">
    <property type="component" value="Unassembled WGS sequence"/>
</dbReference>
<dbReference type="GO" id="GO:0004843">
    <property type="term" value="F:cysteine-type deubiquitinase activity"/>
    <property type="evidence" value="ECO:0007669"/>
    <property type="project" value="UniProtKB-EC"/>
</dbReference>
<evidence type="ECO:0000256" key="6">
    <source>
        <dbReference type="ARBA" id="ARBA00022801"/>
    </source>
</evidence>
<reference evidence="9 10" key="1">
    <citation type="submission" date="2019-07" db="EMBL/GenBank/DDBJ databases">
        <title>Genomics analysis of Aphanomyces spp. identifies a new class of oomycete effector associated with host adaptation.</title>
        <authorList>
            <person name="Gaulin E."/>
        </authorList>
    </citation>
    <scope>NUCLEOTIDE SEQUENCE [LARGE SCALE GENOMIC DNA]</scope>
    <source>
        <strain evidence="9 10">ATCC 201684</strain>
    </source>
</reference>
<comment type="similarity">
    <text evidence="2">Belongs to the peptidase C19 family.</text>
</comment>
<keyword evidence="4" id="KW-0645">Protease</keyword>
<feature type="domain" description="USP" evidence="8">
    <location>
        <begin position="201"/>
        <end position="508"/>
    </location>
</feature>
<evidence type="ECO:0000259" key="8">
    <source>
        <dbReference type="PROSITE" id="PS50235"/>
    </source>
</evidence>
<dbReference type="VEuPathDB" id="FungiDB:AeMF1_013769"/>
<dbReference type="PROSITE" id="PS00972">
    <property type="entry name" value="USP_1"/>
    <property type="match status" value="1"/>
</dbReference>
<dbReference type="PROSITE" id="PS00973">
    <property type="entry name" value="USP_2"/>
    <property type="match status" value="1"/>
</dbReference>
<dbReference type="AlphaFoldDB" id="A0A6G0WRH7"/>
<dbReference type="PANTHER" id="PTHR24006:SF888">
    <property type="entry name" value="UBIQUITIN CARBOXYL-TERMINAL HYDROLASE 30"/>
    <property type="match status" value="1"/>
</dbReference>
<dbReference type="EMBL" id="VJMJ01000158">
    <property type="protein sequence ID" value="KAF0730004.1"/>
    <property type="molecule type" value="Genomic_DNA"/>
</dbReference>
<dbReference type="GO" id="GO:0005634">
    <property type="term" value="C:nucleus"/>
    <property type="evidence" value="ECO:0007669"/>
    <property type="project" value="TreeGrafter"/>
</dbReference>
<keyword evidence="6" id="KW-0378">Hydrolase</keyword>
<keyword evidence="7" id="KW-0788">Thiol protease</keyword>
<dbReference type="InterPro" id="IPR001394">
    <property type="entry name" value="Peptidase_C19_UCH"/>
</dbReference>
<dbReference type="PANTHER" id="PTHR24006">
    <property type="entry name" value="UBIQUITIN CARBOXYL-TERMINAL HYDROLASE"/>
    <property type="match status" value="1"/>
</dbReference>
<evidence type="ECO:0000256" key="4">
    <source>
        <dbReference type="ARBA" id="ARBA00022670"/>
    </source>
</evidence>
<dbReference type="GO" id="GO:0016579">
    <property type="term" value="P:protein deubiquitination"/>
    <property type="evidence" value="ECO:0007669"/>
    <property type="project" value="InterPro"/>
</dbReference>
<dbReference type="FunFam" id="3.90.70.10:FF:000128">
    <property type="entry name" value="Ubiquitin carboxyl-terminal hydrolase 15"/>
    <property type="match status" value="1"/>
</dbReference>
<comment type="caution">
    <text evidence="9">The sequence shown here is derived from an EMBL/GenBank/DDBJ whole genome shotgun (WGS) entry which is preliminary data.</text>
</comment>
<dbReference type="Pfam" id="PF14533">
    <property type="entry name" value="USP7_C2"/>
    <property type="match status" value="1"/>
</dbReference>
<dbReference type="SUPFAM" id="SSF54001">
    <property type="entry name" value="Cysteine proteinases"/>
    <property type="match status" value="1"/>
</dbReference>
<dbReference type="Gene3D" id="3.90.70.10">
    <property type="entry name" value="Cysteine proteinases"/>
    <property type="match status" value="1"/>
</dbReference>
<keyword evidence="5" id="KW-0833">Ubl conjugation pathway</keyword>
<dbReference type="Pfam" id="PF00443">
    <property type="entry name" value="UCH"/>
    <property type="match status" value="1"/>
</dbReference>
<evidence type="ECO:0000313" key="9">
    <source>
        <dbReference type="EMBL" id="KAF0730004.1"/>
    </source>
</evidence>
<evidence type="ECO:0000256" key="5">
    <source>
        <dbReference type="ARBA" id="ARBA00022786"/>
    </source>
</evidence>
<proteinExistence type="inferred from homology"/>
<dbReference type="PROSITE" id="PS50235">
    <property type="entry name" value="USP_3"/>
    <property type="match status" value="1"/>
</dbReference>
<name>A0A6G0WRH7_9STRA</name>
<dbReference type="EC" id="3.4.19.12" evidence="3"/>
<evidence type="ECO:0000256" key="7">
    <source>
        <dbReference type="ARBA" id="ARBA00022807"/>
    </source>
</evidence>
<dbReference type="Pfam" id="PF12436">
    <property type="entry name" value="USP7_ICP0_bdg"/>
    <property type="match status" value="1"/>
</dbReference>
<dbReference type="InterPro" id="IPR028889">
    <property type="entry name" value="USP"/>
</dbReference>
<dbReference type="GO" id="GO:0005829">
    <property type="term" value="C:cytosol"/>
    <property type="evidence" value="ECO:0007669"/>
    <property type="project" value="TreeGrafter"/>
</dbReference>
<dbReference type="InterPro" id="IPR038765">
    <property type="entry name" value="Papain-like_cys_pep_sf"/>
</dbReference>
<dbReference type="InterPro" id="IPR018200">
    <property type="entry name" value="USP_CS"/>
</dbReference>
<dbReference type="GO" id="GO:0006508">
    <property type="term" value="P:proteolysis"/>
    <property type="evidence" value="ECO:0007669"/>
    <property type="project" value="UniProtKB-KW"/>
</dbReference>
<evidence type="ECO:0000256" key="1">
    <source>
        <dbReference type="ARBA" id="ARBA00000707"/>
    </source>
</evidence>
<accession>A0A6G0WRH7</accession>